<dbReference type="AlphaFoldDB" id="A0A5B8YG75"/>
<accession>A0A5B8YG75</accession>
<dbReference type="PANTHER" id="PTHR43845:SF1">
    <property type="entry name" value="BLR5969 PROTEIN"/>
    <property type="match status" value="1"/>
</dbReference>
<evidence type="ECO:0000259" key="1">
    <source>
        <dbReference type="Pfam" id="PF00501"/>
    </source>
</evidence>
<dbReference type="InterPro" id="IPR045851">
    <property type="entry name" value="AMP-bd_C_sf"/>
</dbReference>
<evidence type="ECO:0000313" key="3">
    <source>
        <dbReference type="Proteomes" id="UP000321954"/>
    </source>
</evidence>
<protein>
    <submittedName>
        <fullName evidence="2">Phenylacetate--CoA ligase</fullName>
    </submittedName>
</protein>
<dbReference type="KEGG" id="anp:FK178_04320"/>
<dbReference type="GO" id="GO:0016874">
    <property type="term" value="F:ligase activity"/>
    <property type="evidence" value="ECO:0007669"/>
    <property type="project" value="UniProtKB-KW"/>
</dbReference>
<dbReference type="Proteomes" id="UP000321954">
    <property type="component" value="Chromosome"/>
</dbReference>
<dbReference type="Gene3D" id="3.30.300.30">
    <property type="match status" value="1"/>
</dbReference>
<gene>
    <name evidence="2" type="ORF">FK178_04320</name>
</gene>
<dbReference type="RefSeq" id="WP_146831346.1">
    <property type="nucleotide sequence ID" value="NZ_CP042476.1"/>
</dbReference>
<dbReference type="Pfam" id="PF00501">
    <property type="entry name" value="AMP-binding"/>
    <property type="match status" value="1"/>
</dbReference>
<keyword evidence="2" id="KW-0436">Ligase</keyword>
<dbReference type="OrthoDB" id="580775at2"/>
<evidence type="ECO:0000313" key="2">
    <source>
        <dbReference type="EMBL" id="QED36982.1"/>
    </source>
</evidence>
<dbReference type="InterPro" id="IPR042099">
    <property type="entry name" value="ANL_N_sf"/>
</dbReference>
<reference evidence="2 3" key="1">
    <citation type="submission" date="2019-08" db="EMBL/GenBank/DDBJ databases">
        <title>Antarcticibacterium arcticum sp. nov., a bacterium isolated from marine sediment of the Canadian Beaufort Sea.</title>
        <authorList>
            <person name="Lee Y.M."/>
            <person name="Baek K."/>
            <person name="Lee D.-H."/>
            <person name="Shin S.C."/>
            <person name="Jin Y.K."/>
            <person name="Park Y."/>
        </authorList>
    </citation>
    <scope>NUCLEOTIDE SEQUENCE [LARGE SCALE GENOMIC DNA]</scope>
    <source>
        <strain evidence="2 3">PAMC 28998</strain>
    </source>
</reference>
<feature type="domain" description="AMP-dependent synthetase/ligase" evidence="1">
    <location>
        <begin position="84"/>
        <end position="286"/>
    </location>
</feature>
<sequence>MANSHKEPLSQIKELQWLQLKKQLVYLQLHSPFYKKLFKRDNIDINAILSYNDFSLLPVTTKEDLQEFNEDFICVPSEEIIDHVTTSGTLGKPVSLALNNADLDRLTNNELESFKLAGVKKEDVVQITTTLDRRFMAGLAYFLGLRKLGAGIVRTGSGLPQLQWDSIERFKPKYLVAVPSFLLKMVEYAEANSIDYKNSSVKAAICIGEPVRNIEFELNSLGKRLKELWDIEIYSTYASTEMATAFTECEIHKGNHAQPELIFAEILDQEGKHVVPGEIGELVITTLQMETMPLLRFATGDMLTYTEEPCECGRNTLRLSPVIGRRKQMIKLKGTSLYPQSIVEVLNGIKTVDSFVIEARRGELGLDSVTVKIPDTVALEEIKVLREQFKSRLQVSPEIELVSHGEIESLVYPGESRKPQVFRDFR</sequence>
<dbReference type="Gene3D" id="3.40.50.12780">
    <property type="entry name" value="N-terminal domain of ligase-like"/>
    <property type="match status" value="1"/>
</dbReference>
<proteinExistence type="predicted"/>
<organism evidence="2 3">
    <name type="scientific">Antarcticibacterium arcticum</name>
    <dbReference type="NCBI Taxonomy" id="2585771"/>
    <lineage>
        <taxon>Bacteria</taxon>
        <taxon>Pseudomonadati</taxon>
        <taxon>Bacteroidota</taxon>
        <taxon>Flavobacteriia</taxon>
        <taxon>Flavobacteriales</taxon>
        <taxon>Flavobacteriaceae</taxon>
        <taxon>Antarcticibacterium</taxon>
    </lineage>
</organism>
<keyword evidence="3" id="KW-1185">Reference proteome</keyword>
<dbReference type="SUPFAM" id="SSF56801">
    <property type="entry name" value="Acetyl-CoA synthetase-like"/>
    <property type="match status" value="1"/>
</dbReference>
<dbReference type="EMBL" id="CP042476">
    <property type="protein sequence ID" value="QED36982.1"/>
    <property type="molecule type" value="Genomic_DNA"/>
</dbReference>
<dbReference type="InterPro" id="IPR000873">
    <property type="entry name" value="AMP-dep_synth/lig_dom"/>
</dbReference>
<dbReference type="PANTHER" id="PTHR43845">
    <property type="entry name" value="BLR5969 PROTEIN"/>
    <property type="match status" value="1"/>
</dbReference>
<name>A0A5B8YG75_9FLAO</name>